<name>A0A8X6S665_TRICX</name>
<accession>A0A8X6S665</accession>
<sequence length="217" mass="24570">MSVDKVHLRHRILYEFQKGSNATVACNNLCAMFGKGIVNVHTCQIWFSKFRAGDLSIQESDRSGRSSKMDNDVLRSMLENNPHLTSQEIAEEHNVEPFFDKLITGNEKVDSLREYEEKKIVLQTRGTSSATVPKPRIHQRKGPVYYKLLKQGKTITADLYCNQLDKLNAVIKQSISFQKRNSIPPRSCSTAYCNELNALGWEVLGHPPYSPDIAPSD</sequence>
<dbReference type="GO" id="GO:0035861">
    <property type="term" value="C:site of double-strand break"/>
    <property type="evidence" value="ECO:0007669"/>
    <property type="project" value="TreeGrafter"/>
</dbReference>
<dbReference type="GO" id="GO:0003697">
    <property type="term" value="F:single-stranded DNA binding"/>
    <property type="evidence" value="ECO:0007669"/>
    <property type="project" value="TreeGrafter"/>
</dbReference>
<dbReference type="Gene3D" id="1.10.10.1450">
    <property type="match status" value="1"/>
</dbReference>
<dbReference type="GO" id="GO:0006303">
    <property type="term" value="P:double-strand break repair via nonhomologous end joining"/>
    <property type="evidence" value="ECO:0007669"/>
    <property type="project" value="TreeGrafter"/>
</dbReference>
<dbReference type="Pfam" id="PF17906">
    <property type="entry name" value="HTH_48"/>
    <property type="match status" value="1"/>
</dbReference>
<dbReference type="GO" id="GO:0003690">
    <property type="term" value="F:double-stranded DNA binding"/>
    <property type="evidence" value="ECO:0007669"/>
    <property type="project" value="TreeGrafter"/>
</dbReference>
<dbReference type="GO" id="GO:0015074">
    <property type="term" value="P:DNA integration"/>
    <property type="evidence" value="ECO:0007669"/>
    <property type="project" value="TreeGrafter"/>
</dbReference>
<dbReference type="GO" id="GO:0044547">
    <property type="term" value="F:DNA topoisomerase binding"/>
    <property type="evidence" value="ECO:0007669"/>
    <property type="project" value="TreeGrafter"/>
</dbReference>
<dbReference type="GO" id="GO:0042800">
    <property type="term" value="F:histone H3K4 methyltransferase activity"/>
    <property type="evidence" value="ECO:0007669"/>
    <property type="project" value="TreeGrafter"/>
</dbReference>
<dbReference type="InterPro" id="IPR036397">
    <property type="entry name" value="RNaseH_sf"/>
</dbReference>
<dbReference type="GO" id="GO:0044774">
    <property type="term" value="P:mitotic DNA integrity checkpoint signaling"/>
    <property type="evidence" value="ECO:0007669"/>
    <property type="project" value="TreeGrafter"/>
</dbReference>
<reference evidence="2" key="1">
    <citation type="submission" date="2020-08" db="EMBL/GenBank/DDBJ databases">
        <title>Multicomponent nature underlies the extraordinary mechanical properties of spider dragline silk.</title>
        <authorList>
            <person name="Kono N."/>
            <person name="Nakamura H."/>
            <person name="Mori M."/>
            <person name="Yoshida Y."/>
            <person name="Ohtoshi R."/>
            <person name="Malay A.D."/>
            <person name="Moran D.A.P."/>
            <person name="Tomita M."/>
            <person name="Numata K."/>
            <person name="Arakawa K."/>
        </authorList>
    </citation>
    <scope>NUCLEOTIDE SEQUENCE</scope>
</reference>
<feature type="domain" description="Mos1 transposase HTH" evidence="1">
    <location>
        <begin position="5"/>
        <end position="54"/>
    </location>
</feature>
<dbReference type="GO" id="GO:0000729">
    <property type="term" value="P:DNA double-strand break processing"/>
    <property type="evidence" value="ECO:0007669"/>
    <property type="project" value="TreeGrafter"/>
</dbReference>
<dbReference type="GO" id="GO:0031297">
    <property type="term" value="P:replication fork processing"/>
    <property type="evidence" value="ECO:0007669"/>
    <property type="project" value="TreeGrafter"/>
</dbReference>
<dbReference type="InterPro" id="IPR041426">
    <property type="entry name" value="Mos1_HTH"/>
</dbReference>
<evidence type="ECO:0000313" key="2">
    <source>
        <dbReference type="EMBL" id="GFY05365.1"/>
    </source>
</evidence>
<organism evidence="2 3">
    <name type="scientific">Trichonephila clavipes</name>
    <name type="common">Golden silk orbweaver</name>
    <name type="synonym">Nephila clavipes</name>
    <dbReference type="NCBI Taxonomy" id="2585209"/>
    <lineage>
        <taxon>Eukaryota</taxon>
        <taxon>Metazoa</taxon>
        <taxon>Ecdysozoa</taxon>
        <taxon>Arthropoda</taxon>
        <taxon>Chelicerata</taxon>
        <taxon>Arachnida</taxon>
        <taxon>Araneae</taxon>
        <taxon>Araneomorphae</taxon>
        <taxon>Entelegynae</taxon>
        <taxon>Araneoidea</taxon>
        <taxon>Nephilidae</taxon>
        <taxon>Trichonephila</taxon>
    </lineage>
</organism>
<gene>
    <name evidence="2" type="primary">SETMAR</name>
    <name evidence="2" type="ORF">TNCV_2208101</name>
</gene>
<comment type="caution">
    <text evidence="2">The sequence shown here is derived from an EMBL/GenBank/DDBJ whole genome shotgun (WGS) entry which is preliminary data.</text>
</comment>
<dbReference type="InterPro" id="IPR052709">
    <property type="entry name" value="Transposase-MT_Hybrid"/>
</dbReference>
<dbReference type="PANTHER" id="PTHR46060">
    <property type="entry name" value="MARINER MOS1 TRANSPOSASE-LIKE PROTEIN"/>
    <property type="match status" value="1"/>
</dbReference>
<dbReference type="Proteomes" id="UP000887159">
    <property type="component" value="Unassembled WGS sequence"/>
</dbReference>
<proteinExistence type="predicted"/>
<dbReference type="Gene3D" id="3.30.420.10">
    <property type="entry name" value="Ribonuclease H-like superfamily/Ribonuclease H"/>
    <property type="match status" value="1"/>
</dbReference>
<dbReference type="PANTHER" id="PTHR46060:SF2">
    <property type="entry name" value="HISTONE-LYSINE N-METHYLTRANSFERASE SETMAR"/>
    <property type="match status" value="1"/>
</dbReference>
<dbReference type="GO" id="GO:0005634">
    <property type="term" value="C:nucleus"/>
    <property type="evidence" value="ECO:0007669"/>
    <property type="project" value="TreeGrafter"/>
</dbReference>
<dbReference type="InterPro" id="IPR001888">
    <property type="entry name" value="Transposase_1"/>
</dbReference>
<protein>
    <submittedName>
        <fullName evidence="2">Histone-lysine N-methyltransferase SETMAR</fullName>
    </submittedName>
</protein>
<dbReference type="Pfam" id="PF01359">
    <property type="entry name" value="Transposase_1"/>
    <property type="match status" value="1"/>
</dbReference>
<evidence type="ECO:0000313" key="3">
    <source>
        <dbReference type="Proteomes" id="UP000887159"/>
    </source>
</evidence>
<dbReference type="AlphaFoldDB" id="A0A8X6S665"/>
<dbReference type="GO" id="GO:0046975">
    <property type="term" value="F:histone H3K36 methyltransferase activity"/>
    <property type="evidence" value="ECO:0007669"/>
    <property type="project" value="TreeGrafter"/>
</dbReference>
<keyword evidence="3" id="KW-1185">Reference proteome</keyword>
<evidence type="ECO:0000259" key="1">
    <source>
        <dbReference type="Pfam" id="PF17906"/>
    </source>
</evidence>
<dbReference type="GO" id="GO:0000014">
    <property type="term" value="F:single-stranded DNA endodeoxyribonuclease activity"/>
    <property type="evidence" value="ECO:0007669"/>
    <property type="project" value="TreeGrafter"/>
</dbReference>
<dbReference type="GO" id="GO:0000793">
    <property type="term" value="C:condensed chromosome"/>
    <property type="evidence" value="ECO:0007669"/>
    <property type="project" value="TreeGrafter"/>
</dbReference>
<dbReference type="EMBL" id="BMAU01021250">
    <property type="protein sequence ID" value="GFY05365.1"/>
    <property type="molecule type" value="Genomic_DNA"/>
</dbReference>